<reference evidence="7 8" key="1">
    <citation type="journal article" date="2011" name="Science">
        <title>The Selaginella genome identifies genetic changes associated with the evolution of vascular plants.</title>
        <authorList>
            <person name="Banks J.A."/>
            <person name="Nishiyama T."/>
            <person name="Hasebe M."/>
            <person name="Bowman J.L."/>
            <person name="Gribskov M."/>
            <person name="dePamphilis C."/>
            <person name="Albert V.A."/>
            <person name="Aono N."/>
            <person name="Aoyama T."/>
            <person name="Ambrose B.A."/>
            <person name="Ashton N.W."/>
            <person name="Axtell M.J."/>
            <person name="Barker E."/>
            <person name="Barker M.S."/>
            <person name="Bennetzen J.L."/>
            <person name="Bonawitz N.D."/>
            <person name="Chapple C."/>
            <person name="Cheng C."/>
            <person name="Correa L.G."/>
            <person name="Dacre M."/>
            <person name="DeBarry J."/>
            <person name="Dreyer I."/>
            <person name="Elias M."/>
            <person name="Engstrom E.M."/>
            <person name="Estelle M."/>
            <person name="Feng L."/>
            <person name="Finet C."/>
            <person name="Floyd S.K."/>
            <person name="Frommer W.B."/>
            <person name="Fujita T."/>
            <person name="Gramzow L."/>
            <person name="Gutensohn M."/>
            <person name="Harholt J."/>
            <person name="Hattori M."/>
            <person name="Heyl A."/>
            <person name="Hirai T."/>
            <person name="Hiwatashi Y."/>
            <person name="Ishikawa M."/>
            <person name="Iwata M."/>
            <person name="Karol K.G."/>
            <person name="Koehler B."/>
            <person name="Kolukisaoglu U."/>
            <person name="Kubo M."/>
            <person name="Kurata T."/>
            <person name="Lalonde S."/>
            <person name="Li K."/>
            <person name="Li Y."/>
            <person name="Litt A."/>
            <person name="Lyons E."/>
            <person name="Manning G."/>
            <person name="Maruyama T."/>
            <person name="Michael T.P."/>
            <person name="Mikami K."/>
            <person name="Miyazaki S."/>
            <person name="Morinaga S."/>
            <person name="Murata T."/>
            <person name="Mueller-Roeber B."/>
            <person name="Nelson D.R."/>
            <person name="Obara M."/>
            <person name="Oguri Y."/>
            <person name="Olmstead R.G."/>
            <person name="Onodera N."/>
            <person name="Petersen B.L."/>
            <person name="Pils B."/>
            <person name="Prigge M."/>
            <person name="Rensing S.A."/>
            <person name="Riano-Pachon D.M."/>
            <person name="Roberts A.W."/>
            <person name="Sato Y."/>
            <person name="Scheller H.V."/>
            <person name="Schulz B."/>
            <person name="Schulz C."/>
            <person name="Shakirov E.V."/>
            <person name="Shibagaki N."/>
            <person name="Shinohara N."/>
            <person name="Shippen D.E."/>
            <person name="Soerensen I."/>
            <person name="Sotooka R."/>
            <person name="Sugimoto N."/>
            <person name="Sugita M."/>
            <person name="Sumikawa N."/>
            <person name="Tanurdzic M."/>
            <person name="Theissen G."/>
            <person name="Ulvskov P."/>
            <person name="Wakazuki S."/>
            <person name="Weng J.K."/>
            <person name="Willats W.W."/>
            <person name="Wipf D."/>
            <person name="Wolf P.G."/>
            <person name="Yang L."/>
            <person name="Zimmer A.D."/>
            <person name="Zhu Q."/>
            <person name="Mitros T."/>
            <person name="Hellsten U."/>
            <person name="Loque D."/>
            <person name="Otillar R."/>
            <person name="Salamov A."/>
            <person name="Schmutz J."/>
            <person name="Shapiro H."/>
            <person name="Lindquist E."/>
            <person name="Lucas S."/>
            <person name="Rokhsar D."/>
            <person name="Grigoriev I.V."/>
        </authorList>
    </citation>
    <scope>NUCLEOTIDE SEQUENCE [LARGE SCALE GENOMIC DNA]</scope>
</reference>
<dbReference type="AlphaFoldDB" id="D8T874"/>
<dbReference type="KEGG" id="smo:SELMODRAFT_430064"/>
<keyword evidence="5 6" id="KW-0472">Membrane</keyword>
<dbReference type="PANTHER" id="PTHR12668:SF43">
    <property type="entry name" value="TRANSMEMBRANE PROTEIN 14 HOMOLOG"/>
    <property type="match status" value="1"/>
</dbReference>
<protein>
    <submittedName>
        <fullName evidence="7">Uncharacterized protein</fullName>
    </submittedName>
</protein>
<keyword evidence="3 6" id="KW-0812">Transmembrane</keyword>
<evidence type="ECO:0000256" key="5">
    <source>
        <dbReference type="ARBA" id="ARBA00023136"/>
    </source>
</evidence>
<dbReference type="InterPro" id="IPR005349">
    <property type="entry name" value="TMEM14"/>
</dbReference>
<dbReference type="Gene3D" id="1.10.10.1740">
    <property type="entry name" value="Transmembrane protein 14-like"/>
    <property type="match status" value="1"/>
</dbReference>
<keyword evidence="8" id="KW-1185">Reference proteome</keyword>
<sequence length="215" mass="22598">MLDPSLDRAPSLSASSSCALVSLHFDGAPNSRAFPWITTRTCVLTEDQGDFGVTAALLGEEEDEQAVDHSLHRVKDILDAAGNEKHSKGAKLHDFCLGIPYGGVLVASGVASFILTGSAWAIQVGLVLGGLLLMLSVSSLNAWKKGKSSMSYIQGQAAIAFVIFLVQLGKARQRVSLLPMLASLVSGAMLGFFCYVFLAGGNPPPKKVTPVPKLA</sequence>
<evidence type="ECO:0000313" key="7">
    <source>
        <dbReference type="EMBL" id="EFJ07164.1"/>
    </source>
</evidence>
<dbReference type="InterPro" id="IPR044890">
    <property type="entry name" value="TMEM14_sf"/>
</dbReference>
<dbReference type="EMBL" id="GL377688">
    <property type="protein sequence ID" value="EFJ07164.1"/>
    <property type="molecule type" value="Genomic_DNA"/>
</dbReference>
<dbReference type="STRING" id="88036.D8T874"/>
<dbReference type="GO" id="GO:0015908">
    <property type="term" value="P:fatty acid transport"/>
    <property type="evidence" value="ECO:0000318"/>
    <property type="project" value="GO_Central"/>
</dbReference>
<dbReference type="FunCoup" id="D8T874">
    <property type="interactions" value="1202"/>
</dbReference>
<evidence type="ECO:0000256" key="6">
    <source>
        <dbReference type="SAM" id="Phobius"/>
    </source>
</evidence>
<organism evidence="8">
    <name type="scientific">Selaginella moellendorffii</name>
    <name type="common">Spikemoss</name>
    <dbReference type="NCBI Taxonomy" id="88036"/>
    <lineage>
        <taxon>Eukaryota</taxon>
        <taxon>Viridiplantae</taxon>
        <taxon>Streptophyta</taxon>
        <taxon>Embryophyta</taxon>
        <taxon>Tracheophyta</taxon>
        <taxon>Lycopodiopsida</taxon>
        <taxon>Selaginellales</taxon>
        <taxon>Selaginellaceae</taxon>
        <taxon>Selaginella</taxon>
    </lineage>
</organism>
<dbReference type="Pfam" id="PF03647">
    <property type="entry name" value="Tmemb_14"/>
    <property type="match status" value="1"/>
</dbReference>
<feature type="transmembrane region" description="Helical" evidence="6">
    <location>
        <begin position="95"/>
        <end position="114"/>
    </location>
</feature>
<comment type="similarity">
    <text evidence="2">Belongs to the TMEM14 family.</text>
</comment>
<dbReference type="InParanoid" id="D8T874"/>
<dbReference type="eggNOG" id="KOG4267">
    <property type="taxonomic scope" value="Eukaryota"/>
</dbReference>
<accession>D8T874</accession>
<dbReference type="PANTHER" id="PTHR12668">
    <property type="entry name" value="TRANSMEMBRANE PROTEIN 14, 15"/>
    <property type="match status" value="1"/>
</dbReference>
<feature type="transmembrane region" description="Helical" evidence="6">
    <location>
        <begin position="120"/>
        <end position="140"/>
    </location>
</feature>
<dbReference type="GO" id="GO:0009706">
    <property type="term" value="C:chloroplast inner membrane"/>
    <property type="evidence" value="ECO:0000318"/>
    <property type="project" value="GO_Central"/>
</dbReference>
<evidence type="ECO:0000256" key="3">
    <source>
        <dbReference type="ARBA" id="ARBA00022692"/>
    </source>
</evidence>
<dbReference type="Gramene" id="EFJ07164">
    <property type="protein sequence ID" value="EFJ07164"/>
    <property type="gene ID" value="SELMODRAFT_430064"/>
</dbReference>
<dbReference type="HOGENOM" id="CLU_1285212_0_0_1"/>
<dbReference type="Proteomes" id="UP000001514">
    <property type="component" value="Unassembled WGS sequence"/>
</dbReference>
<comment type="subcellular location">
    <subcellularLocation>
        <location evidence="1">Membrane</location>
    </subcellularLocation>
</comment>
<keyword evidence="4 6" id="KW-1133">Transmembrane helix</keyword>
<evidence type="ECO:0000256" key="4">
    <source>
        <dbReference type="ARBA" id="ARBA00022989"/>
    </source>
</evidence>
<feature type="transmembrane region" description="Helical" evidence="6">
    <location>
        <begin position="175"/>
        <end position="198"/>
    </location>
</feature>
<evidence type="ECO:0000313" key="8">
    <source>
        <dbReference type="Proteomes" id="UP000001514"/>
    </source>
</evidence>
<proteinExistence type="inferred from homology"/>
<gene>
    <name evidence="7" type="ORF">SELMODRAFT_430064</name>
</gene>
<dbReference type="GO" id="GO:0015245">
    <property type="term" value="F:fatty acid transmembrane transporter activity"/>
    <property type="evidence" value="ECO:0000318"/>
    <property type="project" value="GO_Central"/>
</dbReference>
<evidence type="ECO:0000256" key="2">
    <source>
        <dbReference type="ARBA" id="ARBA00007590"/>
    </source>
</evidence>
<evidence type="ECO:0000256" key="1">
    <source>
        <dbReference type="ARBA" id="ARBA00004370"/>
    </source>
</evidence>
<name>D8T874_SELML</name>